<dbReference type="EMBL" id="CAXHTB010000006">
    <property type="protein sequence ID" value="CAL0308388.1"/>
    <property type="molecule type" value="Genomic_DNA"/>
</dbReference>
<protein>
    <submittedName>
        <fullName evidence="7">Uncharacterized protein</fullName>
    </submittedName>
</protein>
<gene>
    <name evidence="7" type="ORF">LLUT_LOCUS9448</name>
</gene>
<dbReference type="PROSITE" id="PS51450">
    <property type="entry name" value="LRR"/>
    <property type="match status" value="1"/>
</dbReference>
<feature type="signal peptide" evidence="6">
    <location>
        <begin position="1"/>
        <end position="22"/>
    </location>
</feature>
<keyword evidence="5" id="KW-0675">Receptor</keyword>
<evidence type="ECO:0000256" key="4">
    <source>
        <dbReference type="ARBA" id="ARBA00022737"/>
    </source>
</evidence>
<evidence type="ECO:0000256" key="3">
    <source>
        <dbReference type="ARBA" id="ARBA00022729"/>
    </source>
</evidence>
<dbReference type="InterPro" id="IPR032675">
    <property type="entry name" value="LRR_dom_sf"/>
</dbReference>
<accession>A0AAV1WGQ8</accession>
<dbReference type="SUPFAM" id="SSF52047">
    <property type="entry name" value="RNI-like"/>
    <property type="match status" value="1"/>
</dbReference>
<evidence type="ECO:0000256" key="5">
    <source>
        <dbReference type="ARBA" id="ARBA00023170"/>
    </source>
</evidence>
<feature type="chain" id="PRO_5043640171" evidence="6">
    <location>
        <begin position="23"/>
        <end position="360"/>
    </location>
</feature>
<dbReference type="GO" id="GO:0016020">
    <property type="term" value="C:membrane"/>
    <property type="evidence" value="ECO:0007669"/>
    <property type="project" value="UniProtKB-SubCell"/>
</dbReference>
<keyword evidence="8" id="KW-1185">Reference proteome</keyword>
<dbReference type="AlphaFoldDB" id="A0AAV1WGQ8"/>
<dbReference type="PANTHER" id="PTHR48053">
    <property type="entry name" value="LEUCINE RICH REPEAT FAMILY PROTEIN, EXPRESSED"/>
    <property type="match status" value="1"/>
</dbReference>
<dbReference type="InterPro" id="IPR001611">
    <property type="entry name" value="Leu-rich_rpt"/>
</dbReference>
<keyword evidence="3 6" id="KW-0732">Signal</keyword>
<dbReference type="PANTHER" id="PTHR48053:SF141">
    <property type="entry name" value="LEUCINE-RICH REPEAT PROTEIN KINASE FAMILY PROTEIN"/>
    <property type="match status" value="1"/>
</dbReference>
<organism evidence="7 8">
    <name type="scientific">Lupinus luteus</name>
    <name type="common">European yellow lupine</name>
    <dbReference type="NCBI Taxonomy" id="3873"/>
    <lineage>
        <taxon>Eukaryota</taxon>
        <taxon>Viridiplantae</taxon>
        <taxon>Streptophyta</taxon>
        <taxon>Embryophyta</taxon>
        <taxon>Tracheophyta</taxon>
        <taxon>Spermatophyta</taxon>
        <taxon>Magnoliopsida</taxon>
        <taxon>eudicotyledons</taxon>
        <taxon>Gunneridae</taxon>
        <taxon>Pentapetalae</taxon>
        <taxon>rosids</taxon>
        <taxon>fabids</taxon>
        <taxon>Fabales</taxon>
        <taxon>Fabaceae</taxon>
        <taxon>Papilionoideae</taxon>
        <taxon>50 kb inversion clade</taxon>
        <taxon>genistoids sensu lato</taxon>
        <taxon>core genistoids</taxon>
        <taxon>Genisteae</taxon>
        <taxon>Lupinus</taxon>
    </lineage>
</organism>
<dbReference type="InterPro" id="IPR051716">
    <property type="entry name" value="Plant_RL_S/T_kinase"/>
</dbReference>
<evidence type="ECO:0000313" key="7">
    <source>
        <dbReference type="EMBL" id="CAL0308388.1"/>
    </source>
</evidence>
<comment type="subcellular location">
    <subcellularLocation>
        <location evidence="1">Membrane</location>
        <topology evidence="1">Single-pass type I membrane protein</topology>
    </subcellularLocation>
</comment>
<keyword evidence="2" id="KW-0433">Leucine-rich repeat</keyword>
<reference evidence="7 8" key="1">
    <citation type="submission" date="2024-03" db="EMBL/GenBank/DDBJ databases">
        <authorList>
            <person name="Martinez-Hernandez J."/>
        </authorList>
    </citation>
    <scope>NUCLEOTIDE SEQUENCE [LARGE SCALE GENOMIC DNA]</scope>
</reference>
<dbReference type="FunFam" id="3.80.10.10:FF:000383">
    <property type="entry name" value="Leucine-rich repeat receptor protein kinase EMS1"/>
    <property type="match status" value="1"/>
</dbReference>
<dbReference type="Pfam" id="PF13855">
    <property type="entry name" value="LRR_8"/>
    <property type="match status" value="1"/>
</dbReference>
<dbReference type="Proteomes" id="UP001497480">
    <property type="component" value="Unassembled WGS sequence"/>
</dbReference>
<evidence type="ECO:0000256" key="1">
    <source>
        <dbReference type="ARBA" id="ARBA00004479"/>
    </source>
</evidence>
<evidence type="ECO:0000256" key="6">
    <source>
        <dbReference type="SAM" id="SignalP"/>
    </source>
</evidence>
<keyword evidence="4" id="KW-0677">Repeat</keyword>
<dbReference type="Pfam" id="PF00560">
    <property type="entry name" value="LRR_1"/>
    <property type="match status" value="1"/>
</dbReference>
<comment type="caution">
    <text evidence="7">The sequence shown here is derived from an EMBL/GenBank/DDBJ whole genome shotgun (WGS) entry which is preliminary data.</text>
</comment>
<proteinExistence type="predicted"/>
<dbReference type="Gene3D" id="3.80.10.10">
    <property type="entry name" value="Ribonuclease Inhibitor"/>
    <property type="match status" value="2"/>
</dbReference>
<name>A0AAV1WGQ8_LUPLU</name>
<evidence type="ECO:0000256" key="2">
    <source>
        <dbReference type="ARBA" id="ARBA00022614"/>
    </source>
</evidence>
<evidence type="ECO:0000313" key="8">
    <source>
        <dbReference type="Proteomes" id="UP001497480"/>
    </source>
</evidence>
<sequence length="360" mass="39609">MFPSRYRELIACVLTVPGLVWCQLSGQVGPLSSLLEHLGLAVRLDWATFWSDPARQVSREVGYLKRLQVLDLSHNNLKEDIINELSNCSNLHVISFIYNNLTENVPSWLGSMLQLTQLLFGANNLVGTIPLSLGNISSLVEISLGRNRLEGSIPYTLGKLSNLKKLLMSSNDLSGIVPISLYNFTSIEIIDLGGNQFSGTIPSNIDLVFLNLEVLFIVQNQFTRNFPSSISNITSLTWLEIVENYFEGSIPLALGSLSDLQLFNIGANSFGSGKAHDLDFLYSLTNCTQLEFISLEANKFGGALPDVIGNFSANLDSFIVQDNQISGVIPRGIGQVISLNFLAIGKIFSRRVNTIFNKKS</sequence>